<gene>
    <name evidence="1" type="ORF">WMN62_10925</name>
</gene>
<dbReference type="Proteomes" id="UP001370299">
    <property type="component" value="Unassembled WGS sequence"/>
</dbReference>
<comment type="caution">
    <text evidence="1">The sequence shown here is derived from an EMBL/GenBank/DDBJ whole genome shotgun (WGS) entry which is preliminary data.</text>
</comment>
<dbReference type="RefSeq" id="WP_340195856.1">
    <property type="nucleotide sequence ID" value="NZ_JBBKAP010000013.1"/>
</dbReference>
<accession>A0ABU8YAX5</accession>
<dbReference type="Gene3D" id="3.40.50.2000">
    <property type="entry name" value="Glycogen Phosphorylase B"/>
    <property type="match status" value="1"/>
</dbReference>
<evidence type="ECO:0000313" key="1">
    <source>
        <dbReference type="EMBL" id="MEK0171984.1"/>
    </source>
</evidence>
<organism evidence="1 2">
    <name type="scientific">Curtobacterium citreum</name>
    <dbReference type="NCBI Taxonomy" id="2036"/>
    <lineage>
        <taxon>Bacteria</taxon>
        <taxon>Bacillati</taxon>
        <taxon>Actinomycetota</taxon>
        <taxon>Actinomycetes</taxon>
        <taxon>Micrococcales</taxon>
        <taxon>Microbacteriaceae</taxon>
        <taxon>Curtobacterium</taxon>
    </lineage>
</organism>
<name>A0ABU8YAX5_9MICO</name>
<dbReference type="EMBL" id="JBBLYY010000056">
    <property type="protein sequence ID" value="MEK0171984.1"/>
    <property type="molecule type" value="Genomic_DNA"/>
</dbReference>
<keyword evidence="2" id="KW-1185">Reference proteome</keyword>
<proteinExistence type="predicted"/>
<dbReference type="SUPFAM" id="SSF53756">
    <property type="entry name" value="UDP-Glycosyltransferase/glycogen phosphorylase"/>
    <property type="match status" value="1"/>
</dbReference>
<reference evidence="1 2" key="1">
    <citation type="submission" date="2024-03" db="EMBL/GenBank/DDBJ databases">
        <title>Whole genomes of four grape xylem sap localized bacterial endophytes.</title>
        <authorList>
            <person name="Kumar G."/>
            <person name="Savka M.A."/>
        </authorList>
    </citation>
    <scope>NUCLEOTIDE SEQUENCE [LARGE SCALE GENOMIC DNA]</scope>
    <source>
        <strain evidence="1 2">RIT_GXS8</strain>
    </source>
</reference>
<sequence>MVEHRGPYQRDVRRGSIMRIAYLSHVSSRWIKQRPHFLSEALGRIEGVDIAFFDSLFVKRGRLVKDQRLAVPVRHLPLVPQRLRDRLKAADVVLSTVSALLLLVLWRPDIVIVTHARHQRLVRVLRAARVRIVYDCMDLNREFSDATQADVDAESRLRAAAAVVWCSSTAIAEDVRSTHPRTKTQVVRNALDRASAESVFVAPGAVEVGTVRYIGTVSEWFRFEDVLALLDADPDVRVELVGPTDVRIPNHPRLIAIGPKPHAEVLSLMATSDVLVMPFEITPLVLGVDPVKVYEYVVSGRPVVCSDYPELAHFGSDISRVSGTESFVSAVLAGVGAPRRTQADVRSFVDQNNWDTRARSATGAL</sequence>
<evidence type="ECO:0000313" key="2">
    <source>
        <dbReference type="Proteomes" id="UP001370299"/>
    </source>
</evidence>
<protein>
    <submittedName>
        <fullName evidence="1">Glycosyltransferase</fullName>
    </submittedName>
</protein>